<comment type="caution">
    <text evidence="2">The sequence shown here is derived from an EMBL/GenBank/DDBJ whole genome shotgun (WGS) entry which is preliminary data.</text>
</comment>
<accession>A0A7Z7BHV6</accession>
<proteinExistence type="predicted"/>
<evidence type="ECO:0000313" key="3">
    <source>
        <dbReference type="Proteomes" id="UP000198917"/>
    </source>
</evidence>
<dbReference type="AlphaFoldDB" id="A0A7Z7BHV6"/>
<evidence type="ECO:0000256" key="1">
    <source>
        <dbReference type="SAM" id="MobiDB-lite"/>
    </source>
</evidence>
<sequence length="347" mass="38829">MGKARRPRNDRKVKSKTALPGSLGEVLDNAGFAALGRRIVVGKPKNSDVERQPTTAPQFAESERRLDNRTTAPGWTAPVIEFLAENLPGDPSVAWEHLFITAYEVGCEALAELGQARIVFGGATPLAVPEIPEVLPRWDDVATAVVWVAAQGNLLGYRHFAGARGQPNQRGCFRPNIRASHGCGPAYLAPEAFAVFRSLGLVIDGRWTEAAETILWRDDPPEWAIDFTEDERFTQACISAAERLPKDIAAEIETIALVTDDEVSERYALEVQNRPEPRTKGEIRVLMESFHRADLDALFCRRWRLQDGWLPPDEVRRSLRLPYDPLAMGMRRAFAMRYLPHHPFLSK</sequence>
<gene>
    <name evidence="2" type="ORF">SAMN05428983_0964</name>
</gene>
<evidence type="ECO:0000313" key="2">
    <source>
        <dbReference type="EMBL" id="SDJ28043.1"/>
    </source>
</evidence>
<dbReference type="EMBL" id="FNEW01000001">
    <property type="protein sequence ID" value="SDJ28043.1"/>
    <property type="molecule type" value="Genomic_DNA"/>
</dbReference>
<feature type="region of interest" description="Disordered" evidence="1">
    <location>
        <begin position="44"/>
        <end position="65"/>
    </location>
</feature>
<protein>
    <submittedName>
        <fullName evidence="2">Uncharacterized protein</fullName>
    </submittedName>
</protein>
<reference evidence="2 3" key="1">
    <citation type="submission" date="2016-10" db="EMBL/GenBank/DDBJ databases">
        <authorList>
            <person name="Varghese N."/>
            <person name="Submissions S."/>
        </authorList>
    </citation>
    <scope>NUCLEOTIDE SEQUENCE [LARGE SCALE GENOMIC DNA]</scope>
    <source>
        <strain evidence="2 3">PDC82</strain>
    </source>
</reference>
<name>A0A7Z7BHV6_9HYPH</name>
<dbReference type="Proteomes" id="UP000198917">
    <property type="component" value="Unassembled WGS sequence"/>
</dbReference>
<organism evidence="2 3">
    <name type="scientific">Agrobacterium fabrum</name>
    <dbReference type="NCBI Taxonomy" id="1176649"/>
    <lineage>
        <taxon>Bacteria</taxon>
        <taxon>Pseudomonadati</taxon>
        <taxon>Pseudomonadota</taxon>
        <taxon>Alphaproteobacteria</taxon>
        <taxon>Hyphomicrobiales</taxon>
        <taxon>Rhizobiaceae</taxon>
        <taxon>Rhizobium/Agrobacterium group</taxon>
        <taxon>Agrobacterium</taxon>
        <taxon>Agrobacterium tumefaciens complex</taxon>
    </lineage>
</organism>